<feature type="domain" description="PNPLA" evidence="5">
    <location>
        <begin position="19"/>
        <end position="230"/>
    </location>
</feature>
<dbReference type="GO" id="GO:0019369">
    <property type="term" value="P:arachidonate metabolic process"/>
    <property type="evidence" value="ECO:0007669"/>
    <property type="project" value="TreeGrafter"/>
</dbReference>
<organism evidence="6 7">
    <name type="scientific">Cladonia borealis</name>
    <dbReference type="NCBI Taxonomy" id="184061"/>
    <lineage>
        <taxon>Eukaryota</taxon>
        <taxon>Fungi</taxon>
        <taxon>Dikarya</taxon>
        <taxon>Ascomycota</taxon>
        <taxon>Pezizomycotina</taxon>
        <taxon>Lecanoromycetes</taxon>
        <taxon>OSLEUM clade</taxon>
        <taxon>Lecanoromycetidae</taxon>
        <taxon>Lecanorales</taxon>
        <taxon>Lecanorineae</taxon>
        <taxon>Cladoniaceae</taxon>
        <taxon>Cladonia</taxon>
    </lineage>
</organism>
<dbReference type="PROSITE" id="PS51635">
    <property type="entry name" value="PNPLA"/>
    <property type="match status" value="1"/>
</dbReference>
<keyword evidence="3 4" id="KW-0443">Lipid metabolism</keyword>
<dbReference type="GO" id="GO:0016020">
    <property type="term" value="C:membrane"/>
    <property type="evidence" value="ECO:0007669"/>
    <property type="project" value="TreeGrafter"/>
</dbReference>
<dbReference type="EMBL" id="JAFEKC020000006">
    <property type="protein sequence ID" value="KAK0514053.1"/>
    <property type="molecule type" value="Genomic_DNA"/>
</dbReference>
<proteinExistence type="predicted"/>
<dbReference type="InterPro" id="IPR002641">
    <property type="entry name" value="PNPLA_dom"/>
</dbReference>
<feature type="active site" description="Nucleophile" evidence="4">
    <location>
        <position position="64"/>
    </location>
</feature>
<feature type="short sequence motif" description="DGA/G" evidence="4">
    <location>
        <begin position="217"/>
        <end position="219"/>
    </location>
</feature>
<dbReference type="Pfam" id="PF01734">
    <property type="entry name" value="Patatin"/>
    <property type="match status" value="1"/>
</dbReference>
<evidence type="ECO:0000256" key="3">
    <source>
        <dbReference type="ARBA" id="ARBA00023098"/>
    </source>
</evidence>
<evidence type="ECO:0000313" key="7">
    <source>
        <dbReference type="Proteomes" id="UP001166286"/>
    </source>
</evidence>
<evidence type="ECO:0000313" key="6">
    <source>
        <dbReference type="EMBL" id="KAK0514053.1"/>
    </source>
</evidence>
<evidence type="ECO:0000259" key="5">
    <source>
        <dbReference type="PROSITE" id="PS51635"/>
    </source>
</evidence>
<dbReference type="SUPFAM" id="SSF52540">
    <property type="entry name" value="P-loop containing nucleoside triphosphate hydrolases"/>
    <property type="match status" value="1"/>
</dbReference>
<keyword evidence="7" id="KW-1185">Reference proteome</keyword>
<gene>
    <name evidence="6" type="ORF">JMJ35_003775</name>
</gene>
<dbReference type="GO" id="GO:0047499">
    <property type="term" value="F:calcium-independent phospholipase A2 activity"/>
    <property type="evidence" value="ECO:0007669"/>
    <property type="project" value="TreeGrafter"/>
</dbReference>
<dbReference type="GO" id="GO:0046486">
    <property type="term" value="P:glycerolipid metabolic process"/>
    <property type="evidence" value="ECO:0007669"/>
    <property type="project" value="UniProtKB-ARBA"/>
</dbReference>
<reference evidence="6" key="1">
    <citation type="submission" date="2023-03" db="EMBL/GenBank/DDBJ databases">
        <title>Complete genome of Cladonia borealis.</title>
        <authorList>
            <person name="Park H."/>
        </authorList>
    </citation>
    <scope>NUCLEOTIDE SEQUENCE</scope>
    <source>
        <strain evidence="6">ANT050790</strain>
    </source>
</reference>
<dbReference type="PANTHER" id="PTHR24185:SF1">
    <property type="entry name" value="CALCIUM-INDEPENDENT PHOSPHOLIPASE A2-GAMMA"/>
    <property type="match status" value="1"/>
</dbReference>
<dbReference type="SUPFAM" id="SSF52151">
    <property type="entry name" value="FabD/lysophospholipase-like"/>
    <property type="match status" value="1"/>
</dbReference>
<accession>A0AA39R368</accession>
<feature type="active site" description="Proton acceptor" evidence="4">
    <location>
        <position position="217"/>
    </location>
</feature>
<dbReference type="Proteomes" id="UP001166286">
    <property type="component" value="Unassembled WGS sequence"/>
</dbReference>
<evidence type="ECO:0000256" key="1">
    <source>
        <dbReference type="ARBA" id="ARBA00022801"/>
    </source>
</evidence>
<feature type="short sequence motif" description="GXGXXG" evidence="4">
    <location>
        <begin position="23"/>
        <end position="28"/>
    </location>
</feature>
<comment type="caution">
    <text evidence="6">The sequence shown here is derived from an EMBL/GenBank/DDBJ whole genome shotgun (WGS) entry which is preliminary data.</text>
</comment>
<feature type="short sequence motif" description="GXSXG" evidence="4">
    <location>
        <begin position="62"/>
        <end position="66"/>
    </location>
</feature>
<dbReference type="GO" id="GO:0016042">
    <property type="term" value="P:lipid catabolic process"/>
    <property type="evidence" value="ECO:0007669"/>
    <property type="project" value="UniProtKB-UniRule"/>
</dbReference>
<keyword evidence="1 4" id="KW-0378">Hydrolase</keyword>
<dbReference type="InterPro" id="IPR016035">
    <property type="entry name" value="Acyl_Trfase/lysoPLipase"/>
</dbReference>
<keyword evidence="2 4" id="KW-0442">Lipid degradation</keyword>
<dbReference type="Gene3D" id="3.40.50.300">
    <property type="entry name" value="P-loop containing nucleotide triphosphate hydrolases"/>
    <property type="match status" value="1"/>
</dbReference>
<dbReference type="Gene3D" id="3.40.1090.10">
    <property type="entry name" value="Cytosolic phospholipase A2 catalytic domain"/>
    <property type="match status" value="1"/>
</dbReference>
<dbReference type="InterPro" id="IPR027417">
    <property type="entry name" value="P-loop_NTPase"/>
</dbReference>
<name>A0AA39R368_9LECA</name>
<sequence length="1346" mass="151328">MTSEVAPASSESPKPLRILCLDGGGIKGYSSLLILKRLFREIKHQNGGVEQLPCEVFDLIVGTSTGGLIATMLGRLRLSIDDCLTQYRKVGNKVFGRKPIGGKAGRILRGLVNSPFYDIEKLQSGVRELVGLQTGPQSTPFDPKFCPVEQAYVRGKVMLCVTRSEAHQPEVLRSYPTWATSEENYDCDIWEAASATAAAPIYFKPVPFARTGEKWCDGGLKRNNPINEALNEVVRHEEFRTREIGCVVSIGTGITSTTGISSNLLIFLEQAVKMMTWSEEIADTFEASELGTQLSMSKRYYRFNVQQGLQDFEMDELDRLEEMDALTMAYLRKKECAKAISDCAESLLNPEGRLQSAVAKPLNLLKSKTCNHYLSRQEHLLSLESFFNGQATVKRFVLWGTGGMGKTQIALEYAQNRSRNGHVFWVRCEQYASFGQDFGRIFATLKESTQSISEQSNDDMILKRSRLVLDELDNFLLVLDNADDLDQFLGRAPGTMNLSSYLPSKGDILITTRDPRFLGGFVPAGQGKRVRELERCDALSLLLKSIPSHLAGTARQEQTEELLDQLGDLPLAIAQAAANVTELQIDLSTYISAYQNRTERATVMQEPFFDSEANDERNKLQSVYVTWEISFDFLEAKHKLSATCLQVMALLHWTAIPLDLLAALPFFGGLTPLEFHAAIKKLLHLSLIEESAGDGFVEYSLHRMVHEVILDRLKRRSHSTLISLLETTAGHMTKLFPFVGVEKKKKEFEFARYLLPHALRQLQMLEDLQIVSDMRVTLLQCASNYLAVSGQSQAATHLSTKALDVAVHVWLPDDISILYIRETVAMCLLQDAKYGEAETVAFQCREMLDYRNILEKLDDHDRLREKLDISHIYDQSLLGQHKFDQVNIVLQETIDLAMKAGFSRRDIRPLFHNLANNLTDIGKLDEARQLNDNLIEEVSADLEYLRTNRTFFGIILNVKIKILEKLNQGKDLVDKEQLRTQILRLREEVLDHCLAEGGMESLHSWKASNNLLYEYMKPTNCNWKGALALAINVLKLALDSNVVIQGQFLTTFSIFASYVSILSVAAGTTTSAKVEILRHLFDNFLSKQNLTINDLERDPGFLNHLAVHLLGAGQFEQAESRLRCVLKRPDLSTAGLKGAPHYILMLAIAHQPGRLSEAFQYRNDHQSLIMEVESNSGSLEQHIESWDTERGLYAEANDRISSADLDWHSDWCQAHKEELYKAQMRWGWLYEEVNPWLEPDSETARVESEEESARQDMMGFEVSVFGRQGSSRVTGVTIPLALGRSGVKVPLLHYNEGSGREASTLPYTWPSQLSAQAPRILSPRRPGFRVALGGHTVEGCVYTVEG</sequence>
<evidence type="ECO:0000256" key="2">
    <source>
        <dbReference type="ARBA" id="ARBA00022963"/>
    </source>
</evidence>
<dbReference type="PANTHER" id="PTHR24185">
    <property type="entry name" value="CALCIUM-INDEPENDENT PHOSPHOLIPASE A2-GAMMA"/>
    <property type="match status" value="1"/>
</dbReference>
<protein>
    <recommendedName>
        <fullName evidence="5">PNPLA domain-containing protein</fullName>
    </recommendedName>
</protein>
<evidence type="ECO:0000256" key="4">
    <source>
        <dbReference type="PROSITE-ProRule" id="PRU01161"/>
    </source>
</evidence>